<organism evidence="2 3">
    <name type="scientific">Sphaerisporangium melleum</name>
    <dbReference type="NCBI Taxonomy" id="321316"/>
    <lineage>
        <taxon>Bacteria</taxon>
        <taxon>Bacillati</taxon>
        <taxon>Actinomycetota</taxon>
        <taxon>Actinomycetes</taxon>
        <taxon>Streptosporangiales</taxon>
        <taxon>Streptosporangiaceae</taxon>
        <taxon>Sphaerisporangium</taxon>
    </lineage>
</organism>
<dbReference type="PANTHER" id="PTHR35010:SF2">
    <property type="entry name" value="BLL4672 PROTEIN"/>
    <property type="match status" value="1"/>
</dbReference>
<keyword evidence="3" id="KW-1185">Reference proteome</keyword>
<dbReference type="Pfam" id="PF13560">
    <property type="entry name" value="HTH_31"/>
    <property type="match status" value="1"/>
</dbReference>
<dbReference type="Gene3D" id="1.10.260.40">
    <property type="entry name" value="lambda repressor-like DNA-binding domains"/>
    <property type="match status" value="1"/>
</dbReference>
<gene>
    <name evidence="2" type="ORF">GCM10007964_69250</name>
</gene>
<dbReference type="AlphaFoldDB" id="A0A917VTN5"/>
<dbReference type="SMART" id="SM00530">
    <property type="entry name" value="HTH_XRE"/>
    <property type="match status" value="1"/>
</dbReference>
<evidence type="ECO:0000313" key="3">
    <source>
        <dbReference type="Proteomes" id="UP000645217"/>
    </source>
</evidence>
<dbReference type="SUPFAM" id="SSF47413">
    <property type="entry name" value="lambda repressor-like DNA-binding domains"/>
    <property type="match status" value="1"/>
</dbReference>
<dbReference type="InterPro" id="IPR001387">
    <property type="entry name" value="Cro/C1-type_HTH"/>
</dbReference>
<dbReference type="EMBL" id="BMNT01000057">
    <property type="protein sequence ID" value="GGL17376.1"/>
    <property type="molecule type" value="Genomic_DNA"/>
</dbReference>
<dbReference type="Proteomes" id="UP000645217">
    <property type="component" value="Unassembled WGS sequence"/>
</dbReference>
<reference evidence="2" key="2">
    <citation type="submission" date="2020-09" db="EMBL/GenBank/DDBJ databases">
        <authorList>
            <person name="Sun Q."/>
            <person name="Ohkuma M."/>
        </authorList>
    </citation>
    <scope>NUCLEOTIDE SEQUENCE</scope>
    <source>
        <strain evidence="2">JCM 13064</strain>
    </source>
</reference>
<dbReference type="GO" id="GO:0003677">
    <property type="term" value="F:DNA binding"/>
    <property type="evidence" value="ECO:0007669"/>
    <property type="project" value="InterPro"/>
</dbReference>
<name>A0A917VTN5_9ACTN</name>
<accession>A0A917VTN5</accession>
<proteinExistence type="predicted"/>
<evidence type="ECO:0000259" key="1">
    <source>
        <dbReference type="PROSITE" id="PS50943"/>
    </source>
</evidence>
<dbReference type="Gene3D" id="3.30.450.180">
    <property type="match status" value="1"/>
</dbReference>
<dbReference type="CDD" id="cd00093">
    <property type="entry name" value="HTH_XRE"/>
    <property type="match status" value="1"/>
</dbReference>
<dbReference type="PROSITE" id="PS50943">
    <property type="entry name" value="HTH_CROC1"/>
    <property type="match status" value="1"/>
</dbReference>
<dbReference type="InterPro" id="IPR010982">
    <property type="entry name" value="Lambda_DNA-bd_dom_sf"/>
</dbReference>
<reference evidence="2" key="1">
    <citation type="journal article" date="2014" name="Int. J. Syst. Evol. Microbiol.">
        <title>Complete genome sequence of Corynebacterium casei LMG S-19264T (=DSM 44701T), isolated from a smear-ripened cheese.</title>
        <authorList>
            <consortium name="US DOE Joint Genome Institute (JGI-PGF)"/>
            <person name="Walter F."/>
            <person name="Albersmeier A."/>
            <person name="Kalinowski J."/>
            <person name="Ruckert C."/>
        </authorList>
    </citation>
    <scope>NUCLEOTIDE SEQUENCE</scope>
    <source>
        <strain evidence="2">JCM 13064</strain>
    </source>
</reference>
<dbReference type="InterPro" id="IPR041413">
    <property type="entry name" value="MLTR_LBD"/>
</dbReference>
<feature type="domain" description="HTH cro/C1-type" evidence="1">
    <location>
        <begin position="32"/>
        <end position="79"/>
    </location>
</feature>
<evidence type="ECO:0000313" key="2">
    <source>
        <dbReference type="EMBL" id="GGL17376.1"/>
    </source>
</evidence>
<dbReference type="Pfam" id="PF17765">
    <property type="entry name" value="MLTR_LBD"/>
    <property type="match status" value="1"/>
</dbReference>
<protein>
    <submittedName>
        <fullName evidence="2">Transcriptional regulator</fullName>
    </submittedName>
</protein>
<sequence>MELGEFLRSRRARLRPQDTGTDPGMRRRRVPGLRREELARMAGVSVDYYTRLEQGRSRNASPAVLEAIARALRLDDTERDHLFNLVAPVHGHSGHGPPRIAAETWQLIESLDAGGMPAFVMARNGDILAANRLFRALVFDVYAVPSRERNLVRFTFFDPRARELSCDWDECAGYLTAMLKFQAGRHPDDSRLNELIRDLMDQSADFRRLWAKYDVHEQIMGVKCYNHPDVGRLSVAFHTMSLPGEPDQKLFIYTATPGTSSSDALRLLAKHVEEGGLSSPDGRL</sequence>
<dbReference type="PANTHER" id="PTHR35010">
    <property type="entry name" value="BLL4672 PROTEIN-RELATED"/>
    <property type="match status" value="1"/>
</dbReference>
<comment type="caution">
    <text evidence="2">The sequence shown here is derived from an EMBL/GenBank/DDBJ whole genome shotgun (WGS) entry which is preliminary data.</text>
</comment>